<organism evidence="1 2">
    <name type="scientific">Maribacter stanieri</name>
    <dbReference type="NCBI Taxonomy" id="440514"/>
    <lineage>
        <taxon>Bacteria</taxon>
        <taxon>Pseudomonadati</taxon>
        <taxon>Bacteroidota</taxon>
        <taxon>Flavobacteriia</taxon>
        <taxon>Flavobacteriales</taxon>
        <taxon>Flavobacteriaceae</taxon>
        <taxon>Maribacter</taxon>
    </lineage>
</organism>
<accession>A0A1I6I5Q8</accession>
<proteinExistence type="predicted"/>
<evidence type="ECO:0000313" key="2">
    <source>
        <dbReference type="Proteomes" id="UP000199462"/>
    </source>
</evidence>
<dbReference type="EMBL" id="FOYX01000001">
    <property type="protein sequence ID" value="SFR62076.1"/>
    <property type="molecule type" value="Genomic_DNA"/>
</dbReference>
<protein>
    <submittedName>
        <fullName evidence="1">Uncharacterized protein</fullName>
    </submittedName>
</protein>
<sequence>MISNILSKRLTLSYQKKKLVSLENCYMHLKPYFQVKKGAEIKETQKALVDKKTRNERVQNMFNDIEQNQILYAKILTEKLLKV</sequence>
<dbReference type="Proteomes" id="UP000199462">
    <property type="component" value="Unassembled WGS sequence"/>
</dbReference>
<evidence type="ECO:0000313" key="1">
    <source>
        <dbReference type="EMBL" id="SFR62076.1"/>
    </source>
</evidence>
<keyword evidence="2" id="KW-1185">Reference proteome</keyword>
<dbReference type="AlphaFoldDB" id="A0A1I6I5Q8"/>
<reference evidence="2" key="1">
    <citation type="submission" date="2016-10" db="EMBL/GenBank/DDBJ databases">
        <authorList>
            <person name="Varghese N."/>
            <person name="Submissions S."/>
        </authorList>
    </citation>
    <scope>NUCLEOTIDE SEQUENCE [LARGE SCALE GENOMIC DNA]</scope>
    <source>
        <strain evidence="2">DSM 19891</strain>
    </source>
</reference>
<name>A0A1I6I5Q8_9FLAO</name>
<gene>
    <name evidence="1" type="ORF">SAMN04488010_1160</name>
</gene>